<evidence type="ECO:0000256" key="1">
    <source>
        <dbReference type="SAM" id="Phobius"/>
    </source>
</evidence>
<dbReference type="GO" id="GO:0003254">
    <property type="term" value="P:regulation of membrane depolarization"/>
    <property type="evidence" value="ECO:0007669"/>
    <property type="project" value="TreeGrafter"/>
</dbReference>
<dbReference type="GO" id="GO:0035725">
    <property type="term" value="P:sodium ion transmembrane transport"/>
    <property type="evidence" value="ECO:0007669"/>
    <property type="project" value="TreeGrafter"/>
</dbReference>
<dbReference type="AlphaFoldDB" id="A0A0R3WPR3"/>
<dbReference type="Proteomes" id="UP000274429">
    <property type="component" value="Unassembled WGS sequence"/>
</dbReference>
<dbReference type="InterPro" id="IPR051413">
    <property type="entry name" value="K/Na_HCN_channel"/>
</dbReference>
<feature type="transmembrane region" description="Helical" evidence="1">
    <location>
        <begin position="49"/>
        <end position="74"/>
    </location>
</feature>
<evidence type="ECO:0000313" key="4">
    <source>
        <dbReference type="WBParaSite" id="TTAC_0000275301-mRNA-1"/>
    </source>
</evidence>
<evidence type="ECO:0000313" key="2">
    <source>
        <dbReference type="EMBL" id="VDM21038.1"/>
    </source>
</evidence>
<accession>A0A0R3WPR3</accession>
<dbReference type="Gene3D" id="1.10.287.70">
    <property type="match status" value="1"/>
</dbReference>
<dbReference type="PANTHER" id="PTHR45689:SF5">
    <property type="entry name" value="I[[H]] CHANNEL, ISOFORM E"/>
    <property type="match status" value="1"/>
</dbReference>
<evidence type="ECO:0000313" key="3">
    <source>
        <dbReference type="Proteomes" id="UP000274429"/>
    </source>
</evidence>
<proteinExistence type="predicted"/>
<reference evidence="2 3" key="2">
    <citation type="submission" date="2018-11" db="EMBL/GenBank/DDBJ databases">
        <authorList>
            <consortium name="Pathogen Informatics"/>
        </authorList>
    </citation>
    <scope>NUCLEOTIDE SEQUENCE [LARGE SCALE GENOMIC DNA]</scope>
</reference>
<keyword evidence="3" id="KW-1185">Reference proteome</keyword>
<keyword evidence="1" id="KW-1133">Transmembrane helix</keyword>
<name>A0A0R3WPR3_HYDTA</name>
<organism evidence="4">
    <name type="scientific">Hydatigena taeniaeformis</name>
    <name type="common">Feline tapeworm</name>
    <name type="synonym">Taenia taeniaeformis</name>
    <dbReference type="NCBI Taxonomy" id="6205"/>
    <lineage>
        <taxon>Eukaryota</taxon>
        <taxon>Metazoa</taxon>
        <taxon>Spiralia</taxon>
        <taxon>Lophotrochozoa</taxon>
        <taxon>Platyhelminthes</taxon>
        <taxon>Cestoda</taxon>
        <taxon>Eucestoda</taxon>
        <taxon>Cyclophyllidea</taxon>
        <taxon>Taeniidae</taxon>
        <taxon>Hydatigera</taxon>
    </lineage>
</organism>
<dbReference type="STRING" id="6205.A0A0R3WPR3"/>
<keyword evidence="1" id="KW-0472">Membrane</keyword>
<reference evidence="4" key="1">
    <citation type="submission" date="2017-02" db="UniProtKB">
        <authorList>
            <consortium name="WormBaseParasite"/>
        </authorList>
    </citation>
    <scope>IDENTIFICATION</scope>
</reference>
<dbReference type="WBParaSite" id="TTAC_0000275301-mRNA-1">
    <property type="protein sequence ID" value="TTAC_0000275301-mRNA-1"/>
    <property type="gene ID" value="TTAC_0000275301"/>
</dbReference>
<dbReference type="Gene3D" id="1.10.287.630">
    <property type="entry name" value="Helix hairpin bin"/>
    <property type="match status" value="1"/>
</dbReference>
<keyword evidence="1" id="KW-0812">Transmembrane</keyword>
<dbReference type="EMBL" id="UYWX01001453">
    <property type="protein sequence ID" value="VDM21038.1"/>
    <property type="molecule type" value="Genomic_DNA"/>
</dbReference>
<dbReference type="OrthoDB" id="421226at2759"/>
<protein>
    <submittedName>
        <fullName evidence="4">Ion_trans_2 domain-containing protein</fullName>
    </submittedName>
</protein>
<sequence>MEWGRLYLFPKFGVDAGWFEQYTWALFKAMSHMLSIGYGRFPPTSPGEAWITIISMMTGSTCYALFVGHAAALIQSFDCSKKMYREKFKQVEEYMAYRKLPRILRQKIANYYEHRYQGKMFNEVIILDELSECLREVSFRIIPLPLFNLHFQLNPFSVFKAIHAWNTTATPVNVTPQDQFVSLFCKTPIHEVTSRISQFQNQEIR</sequence>
<gene>
    <name evidence="2" type="ORF">TTAC_LOCUS2738</name>
</gene>
<dbReference type="SUPFAM" id="SSF81324">
    <property type="entry name" value="Voltage-gated potassium channels"/>
    <property type="match status" value="1"/>
</dbReference>
<dbReference type="GO" id="GO:0098855">
    <property type="term" value="C:HCN channel complex"/>
    <property type="evidence" value="ECO:0007669"/>
    <property type="project" value="TreeGrafter"/>
</dbReference>
<dbReference type="PANTHER" id="PTHR45689">
    <property type="entry name" value="I[[H]] CHANNEL, ISOFORM E"/>
    <property type="match status" value="1"/>
</dbReference>
<dbReference type="GO" id="GO:0005249">
    <property type="term" value="F:voltage-gated potassium channel activity"/>
    <property type="evidence" value="ECO:0007669"/>
    <property type="project" value="TreeGrafter"/>
</dbReference>